<evidence type="ECO:0000256" key="5">
    <source>
        <dbReference type="ARBA" id="ARBA00023136"/>
    </source>
</evidence>
<dbReference type="Gene3D" id="1.10.287.1260">
    <property type="match status" value="1"/>
</dbReference>
<keyword evidence="4 7" id="KW-1133">Transmembrane helix</keyword>
<feature type="transmembrane region" description="Helical" evidence="7">
    <location>
        <begin position="350"/>
        <end position="369"/>
    </location>
</feature>
<dbReference type="Proteomes" id="UP000664161">
    <property type="component" value="Unassembled WGS sequence"/>
</dbReference>
<comment type="caution">
    <text evidence="9">The sequence shown here is derived from an EMBL/GenBank/DDBJ whole genome shotgun (WGS) entry which is preliminary data.</text>
</comment>
<evidence type="ECO:0000313" key="10">
    <source>
        <dbReference type="Proteomes" id="UP000664161"/>
    </source>
</evidence>
<evidence type="ECO:0000256" key="2">
    <source>
        <dbReference type="ARBA" id="ARBA00008017"/>
    </source>
</evidence>
<dbReference type="GO" id="GO:0008381">
    <property type="term" value="F:mechanosensitive monoatomic ion channel activity"/>
    <property type="evidence" value="ECO:0007669"/>
    <property type="project" value="UniProtKB-ARBA"/>
</dbReference>
<dbReference type="PANTHER" id="PTHR30566:SF5">
    <property type="entry name" value="MECHANOSENSITIVE ION CHANNEL PROTEIN 1, MITOCHONDRIAL-RELATED"/>
    <property type="match status" value="1"/>
</dbReference>
<evidence type="ECO:0000256" key="1">
    <source>
        <dbReference type="ARBA" id="ARBA00004141"/>
    </source>
</evidence>
<protein>
    <submittedName>
        <fullName evidence="9">Mechanosensitive ion channel family protein</fullName>
    </submittedName>
</protein>
<feature type="compositionally biased region" description="Basic and acidic residues" evidence="6">
    <location>
        <begin position="606"/>
        <end position="638"/>
    </location>
</feature>
<dbReference type="GO" id="GO:0016020">
    <property type="term" value="C:membrane"/>
    <property type="evidence" value="ECO:0007669"/>
    <property type="project" value="UniProtKB-SubCell"/>
</dbReference>
<evidence type="ECO:0000256" key="3">
    <source>
        <dbReference type="ARBA" id="ARBA00022692"/>
    </source>
</evidence>
<evidence type="ECO:0000313" key="9">
    <source>
        <dbReference type="EMBL" id="MBO1516473.1"/>
    </source>
</evidence>
<dbReference type="InterPro" id="IPR023408">
    <property type="entry name" value="MscS_beta-dom_sf"/>
</dbReference>
<keyword evidence="5 7" id="KW-0472">Membrane</keyword>
<dbReference type="InterPro" id="IPR010920">
    <property type="entry name" value="LSM_dom_sf"/>
</dbReference>
<name>A0AAW4ILX3_9GAMM</name>
<feature type="domain" description="Mechanosensitive ion channel MscS" evidence="8">
    <location>
        <begin position="396"/>
        <end position="461"/>
    </location>
</feature>
<comment type="similarity">
    <text evidence="2">Belongs to the MscS (TC 1.A.23) family.</text>
</comment>
<feature type="region of interest" description="Disordered" evidence="6">
    <location>
        <begin position="568"/>
        <end position="656"/>
    </location>
</feature>
<dbReference type="SUPFAM" id="SSF82861">
    <property type="entry name" value="Mechanosensitive channel protein MscS (YggB), transmembrane region"/>
    <property type="match status" value="1"/>
</dbReference>
<feature type="transmembrane region" description="Helical" evidence="7">
    <location>
        <begin position="38"/>
        <end position="60"/>
    </location>
</feature>
<dbReference type="SUPFAM" id="SSF50182">
    <property type="entry name" value="Sm-like ribonucleoproteins"/>
    <property type="match status" value="1"/>
</dbReference>
<reference evidence="9 10" key="1">
    <citation type="submission" date="2021-03" db="EMBL/GenBank/DDBJ databases">
        <authorList>
            <person name="Shang D.-D."/>
            <person name="Du Z.-J."/>
            <person name="Chen G.-J."/>
        </authorList>
    </citation>
    <scope>NUCLEOTIDE SEQUENCE [LARGE SCALE GENOMIC DNA]</scope>
    <source>
        <strain evidence="9 10">F2608</strain>
    </source>
</reference>
<dbReference type="InterPro" id="IPR011014">
    <property type="entry name" value="MscS_channel_TM-2"/>
</dbReference>
<keyword evidence="3 7" id="KW-0812">Transmembrane</keyword>
<evidence type="ECO:0000256" key="4">
    <source>
        <dbReference type="ARBA" id="ARBA00022989"/>
    </source>
</evidence>
<dbReference type="Pfam" id="PF00924">
    <property type="entry name" value="MS_channel_2nd"/>
    <property type="match status" value="1"/>
</dbReference>
<dbReference type="AlphaFoldDB" id="A0AAW4ILX3"/>
<dbReference type="PROSITE" id="PS01246">
    <property type="entry name" value="UPF0003"/>
    <property type="match status" value="1"/>
</dbReference>
<feature type="transmembrane region" description="Helical" evidence="7">
    <location>
        <begin position="275"/>
        <end position="299"/>
    </location>
</feature>
<feature type="transmembrane region" description="Helical" evidence="7">
    <location>
        <begin position="232"/>
        <end position="254"/>
    </location>
</feature>
<sequence length="683" mass="76037">MCPFRATYQAKRFVLSIKHHLTFRQAPDVLSTSLKAPFITMMFLLIMAMSVLLPAASFAAETTTLGVNGTTGSEGSASTPIPDSFGRDTPRHTVQGFIKALGENDYLLASNYLNLSKSDNPTTVVRQFKQALDAGGRFQPDLQINNTPEGNLTDQLPPSQENVGVINVGETSVPLVLERVLSKQGEQYWQFSSETLSSVPEVIENTEPTLVSRYTFDSLEGKKLFGYQMADLVAALTMIVSSFVFTYILVWLLYHLLRIAYPRVRGVPLPLPNKVILPLSVVIMALILSEVMVYAGVSVTLREPVNRFADIASWLALTWLLLRVIDAIFTRAVNLSYKKNYTERVSILGLLRKVVKALLLIFAVIVIFGNLGFDLTTGIAALGVGGLALALGAQKTIENLVGSVVVVADSPVRIGDYCKFGTYEGTVIDIGIRSSRVRTLTRTIVTVPNGDFSSMQIENFTSRDMFRFFHQLYIKRTADIDVVFKMVKDLDEFLNEHYLTNQEWNQVNILELRQDCYVIQLQAYINANDVTEFYDKQNVVFVDILTQVKKYDVEHALPTQQLIVNQTDVASSKANSEQKSDNDGSAGDVSKDDDIANRADGSVNPARDDMDKKQDEHHDDAHNIDLDKDHGASKDKKTAASPDATAIKKQHGINALREKGRALKKRKFKHTKRKFGLSIWNQP</sequence>
<evidence type="ECO:0000256" key="7">
    <source>
        <dbReference type="SAM" id="Phobius"/>
    </source>
</evidence>
<dbReference type="InterPro" id="IPR006685">
    <property type="entry name" value="MscS_channel_2nd"/>
</dbReference>
<dbReference type="PANTHER" id="PTHR30566">
    <property type="entry name" value="YNAI-RELATED MECHANOSENSITIVE ION CHANNEL"/>
    <property type="match status" value="1"/>
</dbReference>
<proteinExistence type="inferred from homology"/>
<evidence type="ECO:0000256" key="6">
    <source>
        <dbReference type="SAM" id="MobiDB-lite"/>
    </source>
</evidence>
<keyword evidence="10" id="KW-1185">Reference proteome</keyword>
<dbReference type="Gene3D" id="2.30.30.60">
    <property type="match status" value="1"/>
</dbReference>
<evidence type="ECO:0000259" key="8">
    <source>
        <dbReference type="Pfam" id="PF00924"/>
    </source>
</evidence>
<organism evidence="9 10">
    <name type="scientific">Psychrobacter halodurans</name>
    <dbReference type="NCBI Taxonomy" id="2818439"/>
    <lineage>
        <taxon>Bacteria</taxon>
        <taxon>Pseudomonadati</taxon>
        <taxon>Pseudomonadota</taxon>
        <taxon>Gammaproteobacteria</taxon>
        <taxon>Moraxellales</taxon>
        <taxon>Moraxellaceae</taxon>
        <taxon>Psychrobacter</taxon>
    </lineage>
</organism>
<dbReference type="InterPro" id="IPR006686">
    <property type="entry name" value="MscS_channel_CS"/>
</dbReference>
<gene>
    <name evidence="9" type="ORF">J3491_03880</name>
</gene>
<dbReference type="EMBL" id="JAGBKN010000005">
    <property type="protein sequence ID" value="MBO1516473.1"/>
    <property type="molecule type" value="Genomic_DNA"/>
</dbReference>
<accession>A0AAW4ILX3</accession>
<comment type="subcellular location">
    <subcellularLocation>
        <location evidence="1">Membrane</location>
        <topology evidence="1">Multi-pass membrane protein</topology>
    </subcellularLocation>
</comment>